<accession>A0A545TB65</accession>
<sequence>MDERAVQVSYVITVYNKAPYLFDVIQSLAAEHSEPCAAAEYVFVDDGSSDNSVETIRAHQHLLPGKTIVLEQSNQGAAAATNYGVREASHDWVRLLDGDDIVCTDSTAIMAQLAIRENAPFVIGNFGYFSQEKELLPQIEQVNEDDYVVMSQDDALQRFIRNFSHNSSCMLIKKAFFQSIGGADTRLMSPDYTLALRATAHCRKMVRLQCNVTQMVEQAPGRLSSQIGRSRYDSIMAIYLLAHELMPARRDVAEAVYRRACSRAYRYARILKNRPTRHFLRYIGSRLYLPKDLKSATYQCLSAFTPDATPERPIEWTPGKK</sequence>
<dbReference type="OrthoDB" id="9794124at2"/>
<gene>
    <name evidence="2" type="ORF">FKG95_24515</name>
</gene>
<organism evidence="2 3">
    <name type="scientific">Denitrobaculum tricleocarpae</name>
    <dbReference type="NCBI Taxonomy" id="2591009"/>
    <lineage>
        <taxon>Bacteria</taxon>
        <taxon>Pseudomonadati</taxon>
        <taxon>Pseudomonadota</taxon>
        <taxon>Alphaproteobacteria</taxon>
        <taxon>Rhodospirillales</taxon>
        <taxon>Rhodospirillaceae</taxon>
        <taxon>Denitrobaculum</taxon>
    </lineage>
</organism>
<dbReference type="PANTHER" id="PTHR43685">
    <property type="entry name" value="GLYCOSYLTRANSFERASE"/>
    <property type="match status" value="1"/>
</dbReference>
<dbReference type="Gene3D" id="3.90.550.10">
    <property type="entry name" value="Spore Coat Polysaccharide Biosynthesis Protein SpsA, Chain A"/>
    <property type="match status" value="1"/>
</dbReference>
<keyword evidence="3" id="KW-1185">Reference proteome</keyword>
<reference evidence="2 3" key="1">
    <citation type="submission" date="2019-06" db="EMBL/GenBank/DDBJ databases">
        <title>Whole genome sequence for Rhodospirillaceae sp. R148.</title>
        <authorList>
            <person name="Wang G."/>
        </authorList>
    </citation>
    <scope>NUCLEOTIDE SEQUENCE [LARGE SCALE GENOMIC DNA]</scope>
    <source>
        <strain evidence="2 3">R148</strain>
    </source>
</reference>
<evidence type="ECO:0000313" key="2">
    <source>
        <dbReference type="EMBL" id="TQV74444.1"/>
    </source>
</evidence>
<dbReference type="InterPro" id="IPR029044">
    <property type="entry name" value="Nucleotide-diphossugar_trans"/>
</dbReference>
<dbReference type="CDD" id="cd00761">
    <property type="entry name" value="Glyco_tranf_GTA_type"/>
    <property type="match status" value="1"/>
</dbReference>
<dbReference type="SUPFAM" id="SSF53448">
    <property type="entry name" value="Nucleotide-diphospho-sugar transferases"/>
    <property type="match status" value="1"/>
</dbReference>
<dbReference type="InterPro" id="IPR001173">
    <property type="entry name" value="Glyco_trans_2-like"/>
</dbReference>
<keyword evidence="2" id="KW-0808">Transferase</keyword>
<feature type="domain" description="Glycosyltransferase 2-like" evidence="1">
    <location>
        <begin position="9"/>
        <end position="176"/>
    </location>
</feature>
<dbReference type="AlphaFoldDB" id="A0A545TB65"/>
<dbReference type="PANTHER" id="PTHR43685:SF2">
    <property type="entry name" value="GLYCOSYLTRANSFERASE 2-LIKE DOMAIN-CONTAINING PROTEIN"/>
    <property type="match status" value="1"/>
</dbReference>
<evidence type="ECO:0000313" key="3">
    <source>
        <dbReference type="Proteomes" id="UP000315252"/>
    </source>
</evidence>
<comment type="caution">
    <text evidence="2">The sequence shown here is derived from an EMBL/GenBank/DDBJ whole genome shotgun (WGS) entry which is preliminary data.</text>
</comment>
<dbReference type="EMBL" id="VHSH01000010">
    <property type="protein sequence ID" value="TQV74444.1"/>
    <property type="molecule type" value="Genomic_DNA"/>
</dbReference>
<protein>
    <submittedName>
        <fullName evidence="2">Glycosyltransferase family 2 protein</fullName>
    </submittedName>
</protein>
<dbReference type="InterPro" id="IPR050834">
    <property type="entry name" value="Glycosyltransf_2"/>
</dbReference>
<dbReference type="Pfam" id="PF00535">
    <property type="entry name" value="Glycos_transf_2"/>
    <property type="match status" value="1"/>
</dbReference>
<proteinExistence type="predicted"/>
<dbReference type="GO" id="GO:0016740">
    <property type="term" value="F:transferase activity"/>
    <property type="evidence" value="ECO:0007669"/>
    <property type="project" value="UniProtKB-KW"/>
</dbReference>
<evidence type="ECO:0000259" key="1">
    <source>
        <dbReference type="Pfam" id="PF00535"/>
    </source>
</evidence>
<dbReference type="Proteomes" id="UP000315252">
    <property type="component" value="Unassembled WGS sequence"/>
</dbReference>
<name>A0A545TB65_9PROT</name>